<protein>
    <submittedName>
        <fullName evidence="1">Uncharacterized protein</fullName>
    </submittedName>
</protein>
<evidence type="ECO:0000313" key="1">
    <source>
        <dbReference type="EMBL" id="MBL4936859.1"/>
    </source>
</evidence>
<evidence type="ECO:0000313" key="2">
    <source>
        <dbReference type="Proteomes" id="UP000632377"/>
    </source>
</evidence>
<keyword evidence="2" id="KW-1185">Reference proteome</keyword>
<proteinExistence type="predicted"/>
<accession>A0ABS1TET8</accession>
<gene>
    <name evidence="1" type="ORF">JK636_13950</name>
</gene>
<reference evidence="1 2" key="1">
    <citation type="submission" date="2021-01" db="EMBL/GenBank/DDBJ databases">
        <title>Genome public.</title>
        <authorList>
            <person name="Liu C."/>
            <person name="Sun Q."/>
        </authorList>
    </citation>
    <scope>NUCLEOTIDE SEQUENCE [LARGE SCALE GENOMIC DNA]</scope>
    <source>
        <strain evidence="1 2">YIM B02515</strain>
    </source>
</reference>
<sequence length="157" mass="19208">MGYEALRAVNLEDREKYLREQLGEEKCRVLDKFSLHLNDRFYWERHQEKYPVQEYFSHKFAEKSSPLGMIFHINRLCFAKVKYFEQHWDEYIPCIHDCKKGFITSDLFDMEFIKQKDTGIVIDLRELAKIHWLKDFKELCFYLEVERQKVLSEKKVL</sequence>
<comment type="caution">
    <text evidence="1">The sequence shown here is derived from an EMBL/GenBank/DDBJ whole genome shotgun (WGS) entry which is preliminary data.</text>
</comment>
<organism evidence="1 2">
    <name type="scientific">Clostridium rhizosphaerae</name>
    <dbReference type="NCBI Taxonomy" id="2803861"/>
    <lineage>
        <taxon>Bacteria</taxon>
        <taxon>Bacillati</taxon>
        <taxon>Bacillota</taxon>
        <taxon>Clostridia</taxon>
        <taxon>Eubacteriales</taxon>
        <taxon>Clostridiaceae</taxon>
        <taxon>Clostridium</taxon>
    </lineage>
</organism>
<dbReference type="EMBL" id="JAESWC010000008">
    <property type="protein sequence ID" value="MBL4936859.1"/>
    <property type="molecule type" value="Genomic_DNA"/>
</dbReference>
<dbReference type="Proteomes" id="UP000632377">
    <property type="component" value="Unassembled WGS sequence"/>
</dbReference>
<name>A0ABS1TET8_9CLOT</name>
<dbReference type="RefSeq" id="WP_202749605.1">
    <property type="nucleotide sequence ID" value="NZ_JAESWC010000008.1"/>
</dbReference>